<gene>
    <name evidence="1" type="ORF">H8B17_06080</name>
</gene>
<organism evidence="1 2">
    <name type="scientific">Sphingobacterium arenae</name>
    <dbReference type="NCBI Taxonomy" id="1280598"/>
    <lineage>
        <taxon>Bacteria</taxon>
        <taxon>Pseudomonadati</taxon>
        <taxon>Bacteroidota</taxon>
        <taxon>Sphingobacteriia</taxon>
        <taxon>Sphingobacteriales</taxon>
        <taxon>Sphingobacteriaceae</taxon>
        <taxon>Sphingobacterium</taxon>
    </lineage>
</organism>
<evidence type="ECO:0000313" key="2">
    <source>
        <dbReference type="Proteomes" id="UP000606494"/>
    </source>
</evidence>
<sequence>MSSFGSIIAADGSVMSLGRRVMSSSAEIVLLPYLMKLPAIFFASSYGMIIPLPKTNVLSYAEITLVHKSLFSAGKKITWKDTKLVMEGNSIISAHGILVSLHGVMKKKPILIVLAYAGIRSPYKRAVSLPGTLFKSYAATTSTDFN</sequence>
<dbReference type="EMBL" id="JACNYK010000001">
    <property type="protein sequence ID" value="MBD1425148.1"/>
    <property type="molecule type" value="Genomic_DNA"/>
</dbReference>
<accession>A0ABR7Y1G8</accession>
<comment type="caution">
    <text evidence="1">The sequence shown here is derived from an EMBL/GenBank/DDBJ whole genome shotgun (WGS) entry which is preliminary data.</text>
</comment>
<name>A0ABR7Y1G8_9SPHI</name>
<reference evidence="1 2" key="1">
    <citation type="submission" date="2020-08" db="EMBL/GenBank/DDBJ databases">
        <title>Sphingobacterium sp. DN00404 isolated from aquaculture water.</title>
        <authorList>
            <person name="Zhang M."/>
        </authorList>
    </citation>
    <scope>NUCLEOTIDE SEQUENCE [LARGE SCALE GENOMIC DNA]</scope>
    <source>
        <strain evidence="1 2">KCTC 32294</strain>
    </source>
</reference>
<evidence type="ECO:0000313" key="1">
    <source>
        <dbReference type="EMBL" id="MBD1425148.1"/>
    </source>
</evidence>
<proteinExistence type="predicted"/>
<dbReference type="RefSeq" id="WP_190308227.1">
    <property type="nucleotide sequence ID" value="NZ_JACNYK010000001.1"/>
</dbReference>
<keyword evidence="2" id="KW-1185">Reference proteome</keyword>
<protein>
    <submittedName>
        <fullName evidence="1">Uncharacterized protein</fullName>
    </submittedName>
</protein>
<dbReference type="Proteomes" id="UP000606494">
    <property type="component" value="Unassembled WGS sequence"/>
</dbReference>